<dbReference type="SUPFAM" id="SSF51735">
    <property type="entry name" value="NAD(P)-binding Rossmann-fold domains"/>
    <property type="match status" value="1"/>
</dbReference>
<dbReference type="RefSeq" id="WP_387717344.1">
    <property type="nucleotide sequence ID" value="NZ_JBIAPI010000002.1"/>
</dbReference>
<evidence type="ECO:0000313" key="1">
    <source>
        <dbReference type="EMBL" id="MFF3224043.1"/>
    </source>
</evidence>
<accession>A0ABW6QTV0</accession>
<protein>
    <recommendedName>
        <fullName evidence="3">Saccharopine dehydrogenase</fullName>
    </recommendedName>
</protein>
<dbReference type="Gene3D" id="3.40.50.720">
    <property type="entry name" value="NAD(P)-binding Rossmann-like Domain"/>
    <property type="match status" value="1"/>
</dbReference>
<evidence type="ECO:0008006" key="3">
    <source>
        <dbReference type="Google" id="ProtNLM"/>
    </source>
</evidence>
<dbReference type="EMBL" id="JBIAPI010000002">
    <property type="protein sequence ID" value="MFF3224043.1"/>
    <property type="molecule type" value="Genomic_DNA"/>
</dbReference>
<gene>
    <name evidence="1" type="ORF">ACFYV7_14715</name>
</gene>
<dbReference type="Proteomes" id="UP001601948">
    <property type="component" value="Unassembled WGS sequence"/>
</dbReference>
<organism evidence="1 2">
    <name type="scientific">Nocardia suismassiliense</name>
    <dbReference type="NCBI Taxonomy" id="2077092"/>
    <lineage>
        <taxon>Bacteria</taxon>
        <taxon>Bacillati</taxon>
        <taxon>Actinomycetota</taxon>
        <taxon>Actinomycetes</taxon>
        <taxon>Mycobacteriales</taxon>
        <taxon>Nocardiaceae</taxon>
        <taxon>Nocardia</taxon>
    </lineage>
</organism>
<reference evidence="1 2" key="1">
    <citation type="submission" date="2024-10" db="EMBL/GenBank/DDBJ databases">
        <title>The Natural Products Discovery Center: Release of the First 8490 Sequenced Strains for Exploring Actinobacteria Biosynthetic Diversity.</title>
        <authorList>
            <person name="Kalkreuter E."/>
            <person name="Kautsar S.A."/>
            <person name="Yang D."/>
            <person name="Bader C.D."/>
            <person name="Teijaro C.N."/>
            <person name="Fluegel L."/>
            <person name="Davis C.M."/>
            <person name="Simpson J.R."/>
            <person name="Lauterbach L."/>
            <person name="Steele A.D."/>
            <person name="Gui C."/>
            <person name="Meng S."/>
            <person name="Li G."/>
            <person name="Viehrig K."/>
            <person name="Ye F."/>
            <person name="Su P."/>
            <person name="Kiefer A.F."/>
            <person name="Nichols A."/>
            <person name="Cepeda A.J."/>
            <person name="Yan W."/>
            <person name="Fan B."/>
            <person name="Jiang Y."/>
            <person name="Adhikari A."/>
            <person name="Zheng C.-J."/>
            <person name="Schuster L."/>
            <person name="Cowan T.M."/>
            <person name="Smanski M.J."/>
            <person name="Chevrette M.G."/>
            <person name="De Carvalho L.P.S."/>
            <person name="Shen B."/>
        </authorList>
    </citation>
    <scope>NUCLEOTIDE SEQUENCE [LARGE SCALE GENOMIC DNA]</scope>
    <source>
        <strain evidence="1 2">NPDC003040</strain>
    </source>
</reference>
<comment type="caution">
    <text evidence="1">The sequence shown here is derived from an EMBL/GenBank/DDBJ whole genome shotgun (WGS) entry which is preliminary data.</text>
</comment>
<sequence>MNVLVLGGYGAVGAHVVRLLRADGLTALAAGRDPARADVVLDLSAPDSFSAELNDVAAVVNCAGSEDIRLAEICAERGIPFLDISATSEYVQSLEKIAGPVVLGVGLAPGLTTLLAVETLANHRGPVDIMIGLGSGEKHGPAATAWTYGLLGKHFLDPDGTSIRNFTKPTRFETPKESGYKPAAALRADFADQHHLTEEFGVPVRTYLRLDSRSATAGLALLTRAPALSSLAPKRMPGSDRWVVLARAADGSARWAAGRGQSLATAVVTAAVVRAVVNRTLTAPTWIHEILTLADLRDALHDSAIHLES</sequence>
<dbReference type="InterPro" id="IPR036291">
    <property type="entry name" value="NAD(P)-bd_dom_sf"/>
</dbReference>
<evidence type="ECO:0000313" key="2">
    <source>
        <dbReference type="Proteomes" id="UP001601948"/>
    </source>
</evidence>
<name>A0ABW6QTV0_9NOCA</name>
<keyword evidence="2" id="KW-1185">Reference proteome</keyword>
<proteinExistence type="predicted"/>